<evidence type="ECO:0000313" key="7">
    <source>
        <dbReference type="Proteomes" id="UP000274513"/>
    </source>
</evidence>
<dbReference type="PANTHER" id="PTHR35372:SF2">
    <property type="entry name" value="SF3 HELICASE DOMAIN-CONTAINING PROTEIN"/>
    <property type="match status" value="1"/>
</dbReference>
<dbReference type="Pfam" id="PF19263">
    <property type="entry name" value="DUF5906"/>
    <property type="match status" value="1"/>
</dbReference>
<name>A0A3G2KEV9_9CAUD</name>
<dbReference type="InterPro" id="IPR027417">
    <property type="entry name" value="P-loop_NTPase"/>
</dbReference>
<keyword evidence="2" id="KW-0378">Hydrolase</keyword>
<dbReference type="Pfam" id="PF08706">
    <property type="entry name" value="D5_N"/>
    <property type="match status" value="1"/>
</dbReference>
<dbReference type="GO" id="GO:0016787">
    <property type="term" value="F:hydrolase activity"/>
    <property type="evidence" value="ECO:0007669"/>
    <property type="project" value="UniProtKB-KW"/>
</dbReference>
<evidence type="ECO:0000256" key="3">
    <source>
        <dbReference type="ARBA" id="ARBA00022840"/>
    </source>
</evidence>
<evidence type="ECO:0000256" key="1">
    <source>
        <dbReference type="ARBA" id="ARBA00022741"/>
    </source>
</evidence>
<dbReference type="PROSITE" id="PS51206">
    <property type="entry name" value="SF3_HELICASE_1"/>
    <property type="match status" value="1"/>
</dbReference>
<dbReference type="Gene3D" id="3.40.50.300">
    <property type="entry name" value="P-loop containing nucleotide triphosphate hydrolases"/>
    <property type="match status" value="1"/>
</dbReference>
<dbReference type="PANTHER" id="PTHR35372">
    <property type="entry name" value="ATP BINDING PROTEIN-RELATED"/>
    <property type="match status" value="1"/>
</dbReference>
<proteinExistence type="predicted"/>
<keyword evidence="3" id="KW-0067">ATP-binding</keyword>
<dbReference type="Proteomes" id="UP000274513">
    <property type="component" value="Segment"/>
</dbReference>
<dbReference type="SMART" id="SM00885">
    <property type="entry name" value="D5_N"/>
    <property type="match status" value="1"/>
</dbReference>
<dbReference type="EMBL" id="MH834605">
    <property type="protein sequence ID" value="AYN57465.1"/>
    <property type="molecule type" value="Genomic_DNA"/>
</dbReference>
<dbReference type="InterPro" id="IPR051620">
    <property type="entry name" value="ORF904-like_C"/>
</dbReference>
<dbReference type="NCBIfam" id="TIGR01613">
    <property type="entry name" value="primase_Cterm"/>
    <property type="match status" value="1"/>
</dbReference>
<dbReference type="SUPFAM" id="SSF52540">
    <property type="entry name" value="P-loop containing nucleoside triphosphate hydrolases"/>
    <property type="match status" value="1"/>
</dbReference>
<dbReference type="InterPro" id="IPR045455">
    <property type="entry name" value="NrS-1_pol-like_helicase"/>
</dbReference>
<dbReference type="GO" id="GO:0005524">
    <property type="term" value="F:ATP binding"/>
    <property type="evidence" value="ECO:0007669"/>
    <property type="project" value="UniProtKB-KW"/>
</dbReference>
<accession>A0A3G2KEV9</accession>
<dbReference type="Gene3D" id="3.30.720.160">
    <property type="entry name" value="Bifunctional DNA primase/polymerase, N-terminal"/>
    <property type="match status" value="1"/>
</dbReference>
<feature type="compositionally biased region" description="Basic and acidic residues" evidence="4">
    <location>
        <begin position="311"/>
        <end position="320"/>
    </location>
</feature>
<dbReference type="InterPro" id="IPR014818">
    <property type="entry name" value="Phage/plasmid_primase_P4_C"/>
</dbReference>
<feature type="region of interest" description="Disordered" evidence="4">
    <location>
        <begin position="307"/>
        <end position="333"/>
    </location>
</feature>
<dbReference type="SUPFAM" id="SSF56747">
    <property type="entry name" value="Prim-pol domain"/>
    <property type="match status" value="1"/>
</dbReference>
<dbReference type="Pfam" id="PF09250">
    <property type="entry name" value="Prim-Pol"/>
    <property type="match status" value="1"/>
</dbReference>
<dbReference type="SMART" id="SM00943">
    <property type="entry name" value="Prim-Pol"/>
    <property type="match status" value="1"/>
</dbReference>
<evidence type="ECO:0000259" key="5">
    <source>
        <dbReference type="PROSITE" id="PS51206"/>
    </source>
</evidence>
<evidence type="ECO:0000313" key="6">
    <source>
        <dbReference type="EMBL" id="AYN57465.1"/>
    </source>
</evidence>
<dbReference type="InterPro" id="IPR006500">
    <property type="entry name" value="Helicase_put_C_phage/plasmid"/>
</dbReference>
<evidence type="ECO:0000256" key="4">
    <source>
        <dbReference type="SAM" id="MobiDB-lite"/>
    </source>
</evidence>
<keyword evidence="7" id="KW-1185">Reference proteome</keyword>
<evidence type="ECO:0000256" key="2">
    <source>
        <dbReference type="ARBA" id="ARBA00022801"/>
    </source>
</evidence>
<organism evidence="6 7">
    <name type="scientific">Arthrobacter phage Constance</name>
    <dbReference type="NCBI Taxonomy" id="2419950"/>
    <lineage>
        <taxon>Viruses</taxon>
        <taxon>Duplodnaviria</taxon>
        <taxon>Heunggongvirae</taxon>
        <taxon>Uroviricota</taxon>
        <taxon>Caudoviricetes</taxon>
        <taxon>Bridgettevirus</taxon>
        <taxon>Bridgettevirus constance</taxon>
    </lineage>
</organism>
<dbReference type="InterPro" id="IPR014015">
    <property type="entry name" value="Helicase_SF3_DNA-vir"/>
</dbReference>
<dbReference type="InterPro" id="IPR015330">
    <property type="entry name" value="DNA_primase/pol_bifunc_N"/>
</dbReference>
<gene>
    <name evidence="6" type="primary">59</name>
    <name evidence="6" type="ORF">PBI_CONSTANCE_59</name>
</gene>
<protein>
    <submittedName>
        <fullName evidence="6">DNA primase/polymerase</fullName>
    </submittedName>
</protein>
<feature type="domain" description="SF3 helicase" evidence="5">
    <location>
        <begin position="536"/>
        <end position="695"/>
    </location>
</feature>
<keyword evidence="1" id="KW-0547">Nucleotide-binding</keyword>
<sequence length="837" mass="91011">MSTLEAAKELAAAGLSVVPVMTDGTKRPAGGWKEYQTLRASTTKLHEWFAQGNQGIGIITGTISGNLEMSEVEGRGADRLPEIAQLATDTGLADLWARLCSGWLEQSPSGGWHWFYKISYPEGFKFPGNTKLAKAANKETLAETRSEGGFVVVAPSAGTVHPTGKPWVRVAGGPSTIPTITPDEREAFHALLGTLNEYTPEVTQQAFSVTTTQRDPLEGTTPGDDFENKTTWADILQPAGWTKLFTSGRTTYWRRPGKTLGMSATTGNAEDRDRLYVFTSSTEFEQETPYTKFGAYALLHHRGDHAAAASELRKKGHGSEPQRPVRVPLPGKLHSVPTVTPAPLPQSDLTPHVQQMTAGTAALATVHDIDDHRAPSVTLQRSDDGNAQALIDQYGDRLRYCSERGRWLAWNGNVWEWQHGTGGAAREYAKAIARALPDAGTEAQNHKRRALSAKGTSDMLIQAQTDPRITVTIDQLDAHPWELNTPGGIIDLRTGQLTPPDPTKLHTRITSCAPDFDADTTLWQTFLNQTFPEGEGLIAYMQRLVGYSAVGEVREHLLPFAYGGGGNGKGVFLEAIKGVLGDYATTSPNGFLMASNYAPHTTEIARLAGQRMVICSEVNEDDKFDEAKVKALAGGDTLTARFMRQDDFTFKPTHQLWLMGNHQPAVESGGHSFWRRLRLIPFTHTVPDSQMIEDLQGILARDHGPAVLAWIARGAAEYAAKGLQEPAGVKAATEDYAHSVDTVGRFIEEECTLHPGTAAAHLATDVSAIRAAYERWCLDNGETALRGRAFQSQIRRHGVLTGAQAPRGTGGARRYGGITLLSAQTEQDDHDGDRGGW</sequence>
<dbReference type="RefSeq" id="YP_009815332.1">
    <property type="nucleotide sequence ID" value="NC_048092.1"/>
</dbReference>
<reference evidence="6 7" key="1">
    <citation type="submission" date="2018-09" db="EMBL/GenBank/DDBJ databases">
        <authorList>
            <person name="Rimple P.A."/>
            <person name="Stoner T.H."/>
            <person name="Garlena R.A."/>
            <person name="Russell D.A."/>
            <person name="Pope W.H."/>
            <person name="Jacobs-Sera D."/>
            <person name="Hatfull G.F."/>
        </authorList>
    </citation>
    <scope>NUCLEOTIDE SEQUENCE [LARGE SCALE GENOMIC DNA]</scope>
</reference>
<dbReference type="GeneID" id="55006555"/>
<dbReference type="KEGG" id="vg:55006555"/>